<reference evidence="1 2" key="1">
    <citation type="submission" date="2015-03" db="EMBL/GenBank/DDBJ databases">
        <authorList>
            <person name="Murphy D."/>
        </authorList>
    </citation>
    <scope>NUCLEOTIDE SEQUENCE [LARGE SCALE GENOMIC DNA]</scope>
    <source>
        <strain evidence="1 2">D16</strain>
    </source>
</reference>
<dbReference type="Proteomes" id="UP000182227">
    <property type="component" value="Unassembled WGS sequence"/>
</dbReference>
<dbReference type="GeneID" id="44295115"/>
<gene>
    <name evidence="1" type="ORF">BN970_05067</name>
</gene>
<organism evidence="1 2">
    <name type="scientific">Mycolicibacterium conceptionense</name>
    <dbReference type="NCBI Taxonomy" id="451644"/>
    <lineage>
        <taxon>Bacteria</taxon>
        <taxon>Bacillati</taxon>
        <taxon>Actinomycetota</taxon>
        <taxon>Actinomycetes</taxon>
        <taxon>Mycobacteriales</taxon>
        <taxon>Mycobacteriaceae</taxon>
        <taxon>Mycolicibacterium</taxon>
    </lineage>
</organism>
<proteinExistence type="predicted"/>
<evidence type="ECO:0000313" key="1">
    <source>
        <dbReference type="EMBL" id="CQD21611.1"/>
    </source>
</evidence>
<protein>
    <submittedName>
        <fullName evidence="1">Uncharacterized protein</fullName>
    </submittedName>
</protein>
<dbReference type="EMBL" id="CTEF01000004">
    <property type="protein sequence ID" value="CQD21611.1"/>
    <property type="molecule type" value="Genomic_DNA"/>
</dbReference>
<dbReference type="RefSeq" id="WP_133057843.1">
    <property type="nucleotide sequence ID" value="NZ_JACKVA010000016.1"/>
</dbReference>
<dbReference type="AlphaFoldDB" id="A0A0U1DUY0"/>
<accession>A0A0U1DUY0</accession>
<name>A0A0U1DUY0_9MYCO</name>
<sequence length="113" mass="12741">MERRILLARITDRGPLFTPWAMHLLTGVSVEELTAWFEGHPLAHPDTGLPDRCWTEIPQEWGQAGRRRAAEIAAATGTYDALTAMRYVAGHRYGVELVMEDRALWMPKPEVVG</sequence>
<evidence type="ECO:0000313" key="2">
    <source>
        <dbReference type="Proteomes" id="UP000182227"/>
    </source>
</evidence>